<protein>
    <recommendedName>
        <fullName evidence="5">Secreted protein</fullName>
    </recommendedName>
</protein>
<dbReference type="Proteomes" id="UP000606172">
    <property type="component" value="Unassembled WGS sequence"/>
</dbReference>
<evidence type="ECO:0000313" key="4">
    <source>
        <dbReference type="Proteomes" id="UP000606172"/>
    </source>
</evidence>
<name>A0A919RQI5_9ACTN</name>
<feature type="compositionally biased region" description="Basic and acidic residues" evidence="1">
    <location>
        <begin position="63"/>
        <end position="75"/>
    </location>
</feature>
<feature type="chain" id="PRO_5039227040" description="Secreted protein" evidence="2">
    <location>
        <begin position="31"/>
        <end position="136"/>
    </location>
</feature>
<evidence type="ECO:0000256" key="2">
    <source>
        <dbReference type="SAM" id="SignalP"/>
    </source>
</evidence>
<evidence type="ECO:0000256" key="1">
    <source>
        <dbReference type="SAM" id="MobiDB-lite"/>
    </source>
</evidence>
<comment type="caution">
    <text evidence="3">The sequence shown here is derived from an EMBL/GenBank/DDBJ whole genome shotgun (WGS) entry which is preliminary data.</text>
</comment>
<gene>
    <name evidence="3" type="ORF">Ssi02_76530</name>
</gene>
<dbReference type="RefSeq" id="WP_204033356.1">
    <property type="nucleotide sequence ID" value="NZ_BOOW01000059.1"/>
</dbReference>
<sequence>MNRTRKMWISAAVVGAVLVGGISVSTAAAAGLPGGKSDGRPAGGETAPHGTPAEGGTPAGESSKPDDYVVSHDLQEDPEDTADYWTEERMSGVEPMPMPVAPDVSEEAGQPQESPEEETGEPSNSIPGEAEDLKTD</sequence>
<organism evidence="3 4">
    <name type="scientific">Sinosporangium siamense</name>
    <dbReference type="NCBI Taxonomy" id="1367973"/>
    <lineage>
        <taxon>Bacteria</taxon>
        <taxon>Bacillati</taxon>
        <taxon>Actinomycetota</taxon>
        <taxon>Actinomycetes</taxon>
        <taxon>Streptosporangiales</taxon>
        <taxon>Streptosporangiaceae</taxon>
        <taxon>Sinosporangium</taxon>
    </lineage>
</organism>
<dbReference type="AlphaFoldDB" id="A0A919RQI5"/>
<keyword evidence="4" id="KW-1185">Reference proteome</keyword>
<evidence type="ECO:0000313" key="3">
    <source>
        <dbReference type="EMBL" id="GII97422.1"/>
    </source>
</evidence>
<feature type="signal peptide" evidence="2">
    <location>
        <begin position="1"/>
        <end position="30"/>
    </location>
</feature>
<proteinExistence type="predicted"/>
<accession>A0A919RQI5</accession>
<feature type="region of interest" description="Disordered" evidence="1">
    <location>
        <begin position="28"/>
        <end position="136"/>
    </location>
</feature>
<dbReference type="EMBL" id="BOOW01000059">
    <property type="protein sequence ID" value="GII97422.1"/>
    <property type="molecule type" value="Genomic_DNA"/>
</dbReference>
<reference evidence="3" key="1">
    <citation type="submission" date="2021-01" db="EMBL/GenBank/DDBJ databases">
        <title>Whole genome shotgun sequence of Sinosporangium siamense NBRC 109515.</title>
        <authorList>
            <person name="Komaki H."/>
            <person name="Tamura T."/>
        </authorList>
    </citation>
    <scope>NUCLEOTIDE SEQUENCE</scope>
    <source>
        <strain evidence="3">NBRC 109515</strain>
    </source>
</reference>
<evidence type="ECO:0008006" key="5">
    <source>
        <dbReference type="Google" id="ProtNLM"/>
    </source>
</evidence>
<keyword evidence="2" id="KW-0732">Signal</keyword>